<protein>
    <submittedName>
        <fullName evidence="1">Sorting assembly machinery (SAM) complex subunit of the mitochondrial outer membrane, putative</fullName>
    </submittedName>
</protein>
<name>M3K412_CANMX</name>
<dbReference type="Pfam" id="PF10806">
    <property type="entry name" value="SAM35"/>
    <property type="match status" value="1"/>
</dbReference>
<reference evidence="1 2" key="1">
    <citation type="submission" date="2013-02" db="EMBL/GenBank/DDBJ databases">
        <title>Genome sequence of Candida maltosa Xu316, a potential industrial strain for xylitol and ethanol production.</title>
        <authorList>
            <person name="Yu J."/>
            <person name="Wang Q."/>
            <person name="Geng X."/>
            <person name="Bao W."/>
            <person name="He P."/>
            <person name="Cai J."/>
        </authorList>
    </citation>
    <scope>NUCLEOTIDE SEQUENCE [LARGE SCALE GENOMIC DNA]</scope>
    <source>
        <strain evidence="2">Xu316</strain>
    </source>
</reference>
<evidence type="ECO:0000313" key="1">
    <source>
        <dbReference type="EMBL" id="EMG50010.1"/>
    </source>
</evidence>
<dbReference type="EMBL" id="AOGT01000413">
    <property type="protein sequence ID" value="EMG50010.1"/>
    <property type="molecule type" value="Genomic_DNA"/>
</dbReference>
<dbReference type="HOGENOM" id="CLU_073166_0_0_1"/>
<dbReference type="OrthoDB" id="198787at2759"/>
<gene>
    <name evidence="1" type="ORF">G210_4973</name>
</gene>
<dbReference type="Proteomes" id="UP000011777">
    <property type="component" value="Unassembled WGS sequence"/>
</dbReference>
<evidence type="ECO:0000313" key="2">
    <source>
        <dbReference type="Proteomes" id="UP000011777"/>
    </source>
</evidence>
<dbReference type="eggNOG" id="ENOG502RXPE">
    <property type="taxonomic scope" value="Eukaryota"/>
</dbReference>
<organism evidence="1 2">
    <name type="scientific">Candida maltosa (strain Xu316)</name>
    <name type="common">Yeast</name>
    <dbReference type="NCBI Taxonomy" id="1245528"/>
    <lineage>
        <taxon>Eukaryota</taxon>
        <taxon>Fungi</taxon>
        <taxon>Dikarya</taxon>
        <taxon>Ascomycota</taxon>
        <taxon>Saccharomycotina</taxon>
        <taxon>Pichiomycetes</taxon>
        <taxon>Debaryomycetaceae</taxon>
        <taxon>Candida/Lodderomyces clade</taxon>
        <taxon>Candida</taxon>
    </lineage>
</organism>
<keyword evidence="2" id="KW-1185">Reference proteome</keyword>
<proteinExistence type="predicted"/>
<dbReference type="OMA" id="FVENECK"/>
<dbReference type="STRING" id="1245528.M3K412"/>
<dbReference type="InterPro" id="IPR021211">
    <property type="entry name" value="SAM35"/>
</dbReference>
<comment type="caution">
    <text evidence="1">The sequence shown here is derived from an EMBL/GenBank/DDBJ whole genome shotgun (WGS) entry which is preliminary data.</text>
</comment>
<dbReference type="AlphaFoldDB" id="M3K412"/>
<sequence>MAIPSVIKSVFDSVPLKTYPDHSSPVVSDQVYYFQGGGNVKLFLGVFNVFEYEGKIIPTDPISLGTSLILAFKNGFKLPTPNTSTSNSGILKMSFYGSPNNCLPVLIEDNESRTIRTLDAINNSISTNNIKDIQAKLVNDLIDTKFYDVWILCLLAEDLPFDTLSQIYDLKDSVMSRAELIEFKQEVALWHNFSRRYPNLSTSQLSHLYHQRVTEFETDLELVIDYLQENHNEILEFKVAGYVIIIDHFLKSTKLGSVVSSKPFTRKFYDLLN</sequence>
<accession>M3K412</accession>